<evidence type="ECO:0000256" key="2">
    <source>
        <dbReference type="ARBA" id="ARBA00022801"/>
    </source>
</evidence>
<proteinExistence type="predicted"/>
<dbReference type="PANTHER" id="PTHR11839:SF12">
    <property type="entry name" value="ADP COMPOUNDS HYDROLASE NUDE"/>
    <property type="match status" value="1"/>
</dbReference>
<dbReference type="PROSITE" id="PS51462">
    <property type="entry name" value="NUDIX"/>
    <property type="match status" value="1"/>
</dbReference>
<name>A0ABP8UYG2_9GAMM</name>
<dbReference type="SUPFAM" id="SSF55811">
    <property type="entry name" value="Nudix"/>
    <property type="match status" value="1"/>
</dbReference>
<evidence type="ECO:0000313" key="4">
    <source>
        <dbReference type="EMBL" id="GAA4648218.1"/>
    </source>
</evidence>
<gene>
    <name evidence="4" type="primary">nudE</name>
    <name evidence="4" type="ORF">GCM10023116_04850</name>
</gene>
<dbReference type="Proteomes" id="UP001500604">
    <property type="component" value="Unassembled WGS sequence"/>
</dbReference>
<dbReference type="InterPro" id="IPR000086">
    <property type="entry name" value="NUDIX_hydrolase_dom"/>
</dbReference>
<dbReference type="Pfam" id="PF00293">
    <property type="entry name" value="NUDIX"/>
    <property type="match status" value="1"/>
</dbReference>
<keyword evidence="5" id="KW-1185">Reference proteome</keyword>
<accession>A0ABP8UYG2</accession>
<dbReference type="GO" id="GO:0016787">
    <property type="term" value="F:hydrolase activity"/>
    <property type="evidence" value="ECO:0007669"/>
    <property type="project" value="UniProtKB-KW"/>
</dbReference>
<dbReference type="InterPro" id="IPR020084">
    <property type="entry name" value="NUDIX_hydrolase_CS"/>
</dbReference>
<dbReference type="PANTHER" id="PTHR11839">
    <property type="entry name" value="UDP/ADP-SUGAR PYROPHOSPHATASE"/>
    <property type="match status" value="1"/>
</dbReference>
<protein>
    <submittedName>
        <fullName evidence="4">ADP compounds hydrolase NudE</fullName>
    </submittedName>
</protein>
<dbReference type="InterPro" id="IPR015797">
    <property type="entry name" value="NUDIX_hydrolase-like_dom_sf"/>
</dbReference>
<dbReference type="EMBL" id="BAABFL010000048">
    <property type="protein sequence ID" value="GAA4648218.1"/>
    <property type="molecule type" value="Genomic_DNA"/>
</dbReference>
<comment type="caution">
    <text evidence="4">The sequence shown here is derived from an EMBL/GenBank/DDBJ whole genome shotgun (WGS) entry which is preliminary data.</text>
</comment>
<dbReference type="Gene3D" id="3.90.79.10">
    <property type="entry name" value="Nucleoside Triphosphate Pyrophosphohydrolase"/>
    <property type="match status" value="1"/>
</dbReference>
<evidence type="ECO:0000259" key="3">
    <source>
        <dbReference type="PROSITE" id="PS51462"/>
    </source>
</evidence>
<feature type="domain" description="Nudix hydrolase" evidence="3">
    <location>
        <begin position="44"/>
        <end position="174"/>
    </location>
</feature>
<sequence length="184" mass="20908">MKKKPEILETQEVARSALFRVERMKLRFSNGVERTYERLGGYSSGHQAVMVVPLLDDNHFVMIEEYAAGTEDYQLSLPKGLVEPDEDLLAGAERELKEEAGYGAHNLEYLTDFTLSPNYMSHSMRIVLARDLYEEKLEGDEPEPLGVQVFSFDDLPTLIARDDFSEARVLAALYMVRDIVRGEA</sequence>
<reference evidence="5" key="1">
    <citation type="journal article" date="2019" name="Int. J. Syst. Evol. Microbiol.">
        <title>The Global Catalogue of Microorganisms (GCM) 10K type strain sequencing project: providing services to taxonomists for standard genome sequencing and annotation.</title>
        <authorList>
            <consortium name="The Broad Institute Genomics Platform"/>
            <consortium name="The Broad Institute Genome Sequencing Center for Infectious Disease"/>
            <person name="Wu L."/>
            <person name="Ma J."/>
        </authorList>
    </citation>
    <scope>NUCLEOTIDE SEQUENCE [LARGE SCALE GENOMIC DNA]</scope>
    <source>
        <strain evidence="5">JCM 17805</strain>
    </source>
</reference>
<organism evidence="4 5">
    <name type="scientific">Kistimonas scapharcae</name>
    <dbReference type="NCBI Taxonomy" id="1036133"/>
    <lineage>
        <taxon>Bacteria</taxon>
        <taxon>Pseudomonadati</taxon>
        <taxon>Pseudomonadota</taxon>
        <taxon>Gammaproteobacteria</taxon>
        <taxon>Oceanospirillales</taxon>
        <taxon>Endozoicomonadaceae</taxon>
        <taxon>Kistimonas</taxon>
    </lineage>
</organism>
<comment type="cofactor">
    <cofactor evidence="1">
        <name>Mg(2+)</name>
        <dbReference type="ChEBI" id="CHEBI:18420"/>
    </cofactor>
</comment>
<evidence type="ECO:0000313" key="5">
    <source>
        <dbReference type="Proteomes" id="UP001500604"/>
    </source>
</evidence>
<keyword evidence="2 4" id="KW-0378">Hydrolase</keyword>
<dbReference type="PROSITE" id="PS00893">
    <property type="entry name" value="NUDIX_BOX"/>
    <property type="match status" value="1"/>
</dbReference>
<evidence type="ECO:0000256" key="1">
    <source>
        <dbReference type="ARBA" id="ARBA00001946"/>
    </source>
</evidence>
<dbReference type="NCBIfam" id="NF008736">
    <property type="entry name" value="PRK11762.1"/>
    <property type="match status" value="1"/>
</dbReference>